<dbReference type="SMART" id="SM00831">
    <property type="entry name" value="Cation_ATPase_N"/>
    <property type="match status" value="1"/>
</dbReference>
<accession>A0A7U6GD24</accession>
<dbReference type="OrthoDB" id="9763278at2"/>
<proteinExistence type="inferred from homology"/>
<feature type="transmembrane region" description="Helical" evidence="9">
    <location>
        <begin position="777"/>
        <end position="797"/>
    </location>
</feature>
<dbReference type="Gene3D" id="3.40.50.1000">
    <property type="entry name" value="HAD superfamily/HAD-like"/>
    <property type="match status" value="1"/>
</dbReference>
<dbReference type="GO" id="GO:0006883">
    <property type="term" value="P:intracellular sodium ion homeostasis"/>
    <property type="evidence" value="ECO:0007669"/>
    <property type="project" value="TreeGrafter"/>
</dbReference>
<dbReference type="SUPFAM" id="SSF81665">
    <property type="entry name" value="Calcium ATPase, transmembrane domain M"/>
    <property type="match status" value="1"/>
</dbReference>
<evidence type="ECO:0000256" key="5">
    <source>
        <dbReference type="ARBA" id="ARBA00022840"/>
    </source>
</evidence>
<dbReference type="GO" id="GO:0016887">
    <property type="term" value="F:ATP hydrolysis activity"/>
    <property type="evidence" value="ECO:0007669"/>
    <property type="project" value="InterPro"/>
</dbReference>
<dbReference type="PRINTS" id="PR00120">
    <property type="entry name" value="HATPASE"/>
</dbReference>
<dbReference type="InterPro" id="IPR001757">
    <property type="entry name" value="P_typ_ATPase"/>
</dbReference>
<dbReference type="SFLD" id="SFLDF00027">
    <property type="entry name" value="p-type_atpase"/>
    <property type="match status" value="1"/>
</dbReference>
<dbReference type="GO" id="GO:1990573">
    <property type="term" value="P:potassium ion import across plasma membrane"/>
    <property type="evidence" value="ECO:0007669"/>
    <property type="project" value="TreeGrafter"/>
</dbReference>
<dbReference type="InterPro" id="IPR023214">
    <property type="entry name" value="HAD_sf"/>
</dbReference>
<keyword evidence="3 9" id="KW-0812">Transmembrane</keyword>
<feature type="transmembrane region" description="Helical" evidence="9">
    <location>
        <begin position="220"/>
        <end position="241"/>
    </location>
</feature>
<dbReference type="InterPro" id="IPR008250">
    <property type="entry name" value="ATPase_P-typ_transduc_dom_A_sf"/>
</dbReference>
<comment type="similarity">
    <text evidence="2">Belongs to the cation transport ATPase (P-type) (TC 3.A.3) family. Type IIA subfamily.</text>
</comment>
<dbReference type="SUPFAM" id="SSF56784">
    <property type="entry name" value="HAD-like"/>
    <property type="match status" value="1"/>
</dbReference>
<protein>
    <submittedName>
        <fullName evidence="11">Cation-transporting ATPase</fullName>
        <ecNumber evidence="11">3.6.3.-</ecNumber>
    </submittedName>
</protein>
<feature type="transmembrane region" description="Helical" evidence="9">
    <location>
        <begin position="743"/>
        <end position="765"/>
    </location>
</feature>
<dbReference type="InterPro" id="IPR023298">
    <property type="entry name" value="ATPase_P-typ_TM_dom_sf"/>
</dbReference>
<dbReference type="PANTHER" id="PTHR43294">
    <property type="entry name" value="SODIUM/POTASSIUM-TRANSPORTING ATPASE SUBUNIT ALPHA"/>
    <property type="match status" value="1"/>
</dbReference>
<dbReference type="Pfam" id="PF00690">
    <property type="entry name" value="Cation_ATPase_N"/>
    <property type="match status" value="1"/>
</dbReference>
<dbReference type="SFLD" id="SFLDG00002">
    <property type="entry name" value="C1.7:_P-type_atpase_like"/>
    <property type="match status" value="1"/>
</dbReference>
<dbReference type="InterPro" id="IPR006068">
    <property type="entry name" value="ATPase_P-typ_cation-transptr_C"/>
</dbReference>
<name>A0A7U6GD24_CALEA</name>
<dbReference type="AlphaFoldDB" id="A0A7U6GD24"/>
<dbReference type="GO" id="GO:1902600">
    <property type="term" value="P:proton transmembrane transport"/>
    <property type="evidence" value="ECO:0007669"/>
    <property type="project" value="TreeGrafter"/>
</dbReference>
<dbReference type="Gene3D" id="2.70.150.10">
    <property type="entry name" value="Calcium-transporting ATPase, cytoplasmic transduction domain A"/>
    <property type="match status" value="1"/>
</dbReference>
<evidence type="ECO:0000256" key="9">
    <source>
        <dbReference type="SAM" id="Phobius"/>
    </source>
</evidence>
<feature type="transmembrane region" description="Helical" evidence="9">
    <location>
        <begin position="261"/>
        <end position="277"/>
    </location>
</feature>
<feature type="transmembrane region" description="Helical" evidence="9">
    <location>
        <begin position="714"/>
        <end position="731"/>
    </location>
</feature>
<dbReference type="Pfam" id="PF00689">
    <property type="entry name" value="Cation_ATPase_C"/>
    <property type="match status" value="1"/>
</dbReference>
<dbReference type="InterPro" id="IPR050510">
    <property type="entry name" value="Cation_transp_ATPase_P-type"/>
</dbReference>
<dbReference type="InterPro" id="IPR044492">
    <property type="entry name" value="P_typ_ATPase_HD_dom"/>
</dbReference>
<dbReference type="Gene3D" id="1.20.1110.10">
    <property type="entry name" value="Calcium-transporting ATPase, transmembrane domain"/>
    <property type="match status" value="1"/>
</dbReference>
<keyword evidence="11" id="KW-0378">Hydrolase</keyword>
<dbReference type="Pfam" id="PF00702">
    <property type="entry name" value="Hydrolase"/>
    <property type="match status" value="1"/>
</dbReference>
<keyword evidence="12" id="KW-1185">Reference proteome</keyword>
<dbReference type="GO" id="GO:0005886">
    <property type="term" value="C:plasma membrane"/>
    <property type="evidence" value="ECO:0007669"/>
    <property type="project" value="TreeGrafter"/>
</dbReference>
<dbReference type="EC" id="3.6.3.-" evidence="11"/>
<evidence type="ECO:0000256" key="7">
    <source>
        <dbReference type="ARBA" id="ARBA00022989"/>
    </source>
</evidence>
<evidence type="ECO:0000313" key="12">
    <source>
        <dbReference type="Proteomes" id="UP000004793"/>
    </source>
</evidence>
<keyword evidence="4" id="KW-0547">Nucleotide-binding</keyword>
<dbReference type="InterPro" id="IPR004014">
    <property type="entry name" value="ATPase_P-typ_cation-transptr_N"/>
</dbReference>
<feature type="domain" description="Cation-transporting P-type ATPase N-terminal" evidence="10">
    <location>
        <begin position="3"/>
        <end position="64"/>
    </location>
</feature>
<dbReference type="Proteomes" id="UP000004793">
    <property type="component" value="Chromosome"/>
</dbReference>
<dbReference type="GO" id="GO:0005524">
    <property type="term" value="F:ATP binding"/>
    <property type="evidence" value="ECO:0007669"/>
    <property type="project" value="UniProtKB-KW"/>
</dbReference>
<dbReference type="SFLD" id="SFLDS00003">
    <property type="entry name" value="Haloacid_Dehalogenase"/>
    <property type="match status" value="1"/>
</dbReference>
<evidence type="ECO:0000256" key="2">
    <source>
        <dbReference type="ARBA" id="ARBA00005675"/>
    </source>
</evidence>
<evidence type="ECO:0000256" key="4">
    <source>
        <dbReference type="ARBA" id="ARBA00022741"/>
    </source>
</evidence>
<dbReference type="GO" id="GO:0036376">
    <property type="term" value="P:sodium ion export across plasma membrane"/>
    <property type="evidence" value="ECO:0007669"/>
    <property type="project" value="TreeGrafter"/>
</dbReference>
<dbReference type="EMBL" id="AP012051">
    <property type="protein sequence ID" value="BAL80156.1"/>
    <property type="molecule type" value="Genomic_DNA"/>
</dbReference>
<dbReference type="NCBIfam" id="TIGR01494">
    <property type="entry name" value="ATPase_P-type"/>
    <property type="match status" value="2"/>
</dbReference>
<gene>
    <name evidence="11" type="ordered locus">CSE_00300</name>
</gene>
<reference evidence="11 12" key="1">
    <citation type="submission" date="2011-01" db="EMBL/GenBank/DDBJ databases">
        <title>Whole genome sequence of Caldisericum exile AZM16c01.</title>
        <authorList>
            <person name="Narita-Yamada S."/>
            <person name="Kawakoshi A."/>
            <person name="Nakamura S."/>
            <person name="Sasagawa M."/>
            <person name="Fukada J."/>
            <person name="Sekine M."/>
            <person name="Kato Y."/>
            <person name="Fukai R."/>
            <person name="Sasaki K."/>
            <person name="Hanamaki A."/>
            <person name="Narita H."/>
            <person name="Konno Y."/>
            <person name="Mori K."/>
            <person name="Yamazaki S."/>
            <person name="Suzuki K."/>
            <person name="Fujita N."/>
        </authorList>
    </citation>
    <scope>NUCLEOTIDE SEQUENCE [LARGE SCALE GENOMIC DNA]</scope>
    <source>
        <strain evidence="12">DSM 21853 / NBRC 104410 / AZM16c01</strain>
    </source>
</reference>
<dbReference type="PRINTS" id="PR00119">
    <property type="entry name" value="CATATPASE"/>
</dbReference>
<dbReference type="PANTHER" id="PTHR43294:SF20">
    <property type="entry name" value="P-TYPE ATPASE"/>
    <property type="match status" value="1"/>
</dbReference>
<sequence length="808" mass="88829">MMDQQEVSVGLSTQEAKERLEKFGRNIIFKKSKISFFETFKHEVTEPMILLLIVVGVLYSIWGKLVDAITIFAIILALVLTEVFNEYRAKKTIDALEKLSAPKAKVIRDGKVTEIDTEEVVKDDILVLTPGTKVAADAVVEISLGLETDDSALTGESLPQKKEKGSMVYAGTVVLSGEGHAKVVETGKNTKMGQIAESIKTVKPPRTQLQLAMKSLSGKLVYVAIFFSIFIPLLGILRGQNFKQMVLTGLSLSFATIPEELPIIITMVLALGSYTLSRNNLLIKRLRAAETLGTVTIIVTDKTGTITEGKMKVASLFPVGQEKELLEKAFAATPLYTTNPIEIAIGEKAKEIGVKLDSEIYREGGVRGGRNTRSNIRKSNGVFEVFTIGAPEDVINISKDAPSNVKQFLDNEASLGRMVVGVAYKRIDESQKDKPFEEIENDMDFVGLISFEDPPRAGVEETISKVNKAHVRTMIVSGDYPLTVSAIGHAVGINCNEVITGVELDKMSDEVLREKVKKSCIFARSTPQHKYRIVKALQDNGDVVAVTGDGINDAIALKAADVGIAMGIKGTDVAKEAADAVLADDNYITITKGLFEGRKFYDNLKKGIKYYLTIKSALILVFLIPVILGLPMPFAPILIIVLELFMDLAASAGFVAEPAEKDIYVRPPRDPKENLFNTRTLLDIAVSSFLLFIGVLGVYLYARHITTDVKVMQTFAFSAWMFGYVLLAFTSRSEHEPLLSQGVFKNIIIDLWAILALAFILMGIYVPSIGNALNLAYIKPIELFLVFLVMFVLIGLLELRKYIAKRSY</sequence>
<evidence type="ECO:0000256" key="6">
    <source>
        <dbReference type="ARBA" id="ARBA00022967"/>
    </source>
</evidence>
<organism evidence="11 12">
    <name type="scientific">Caldisericum exile (strain DSM 21853 / NBRC 104410 / AZM16c01)</name>
    <dbReference type="NCBI Taxonomy" id="511051"/>
    <lineage>
        <taxon>Bacteria</taxon>
        <taxon>Pseudomonadati</taxon>
        <taxon>Caldisericota/Cryosericota group</taxon>
        <taxon>Caldisericota</taxon>
        <taxon>Caldisericia</taxon>
        <taxon>Caldisericales</taxon>
        <taxon>Caldisericaceae</taxon>
        <taxon>Caldisericum</taxon>
    </lineage>
</organism>
<feature type="transmembrane region" description="Helical" evidence="9">
    <location>
        <begin position="44"/>
        <end position="62"/>
    </location>
</feature>
<evidence type="ECO:0000313" key="11">
    <source>
        <dbReference type="EMBL" id="BAL80156.1"/>
    </source>
</evidence>
<dbReference type="SUPFAM" id="SSF81653">
    <property type="entry name" value="Calcium ATPase, transduction domain A"/>
    <property type="match status" value="1"/>
</dbReference>
<keyword evidence="6" id="KW-1278">Translocase</keyword>
<comment type="subcellular location">
    <subcellularLocation>
        <location evidence="1">Membrane</location>
        <topology evidence="1">Multi-pass membrane protein</topology>
    </subcellularLocation>
</comment>
<dbReference type="GO" id="GO:0005391">
    <property type="term" value="F:P-type sodium:potassium-exchanging transporter activity"/>
    <property type="evidence" value="ECO:0007669"/>
    <property type="project" value="TreeGrafter"/>
</dbReference>
<feature type="transmembrane region" description="Helical" evidence="9">
    <location>
        <begin position="680"/>
        <end position="702"/>
    </location>
</feature>
<dbReference type="Gene3D" id="3.40.1110.10">
    <property type="entry name" value="Calcium-transporting ATPase, cytoplasmic domain N"/>
    <property type="match status" value="1"/>
</dbReference>
<evidence type="ECO:0000256" key="1">
    <source>
        <dbReference type="ARBA" id="ARBA00004141"/>
    </source>
</evidence>
<dbReference type="PROSITE" id="PS00154">
    <property type="entry name" value="ATPASE_E1_E2"/>
    <property type="match status" value="1"/>
</dbReference>
<dbReference type="GO" id="GO:0030007">
    <property type="term" value="P:intracellular potassium ion homeostasis"/>
    <property type="evidence" value="ECO:0007669"/>
    <property type="project" value="TreeGrafter"/>
</dbReference>
<dbReference type="Pfam" id="PF00122">
    <property type="entry name" value="E1-E2_ATPase"/>
    <property type="match status" value="1"/>
</dbReference>
<dbReference type="InterPro" id="IPR036412">
    <property type="entry name" value="HAD-like_sf"/>
</dbReference>
<dbReference type="InterPro" id="IPR059000">
    <property type="entry name" value="ATPase_P-type_domA"/>
</dbReference>
<keyword evidence="5" id="KW-0067">ATP-binding</keyword>
<keyword evidence="8 9" id="KW-0472">Membrane</keyword>
<dbReference type="InterPro" id="IPR018303">
    <property type="entry name" value="ATPase_P-typ_P_site"/>
</dbReference>
<evidence type="ECO:0000256" key="3">
    <source>
        <dbReference type="ARBA" id="ARBA00022692"/>
    </source>
</evidence>
<evidence type="ECO:0000259" key="10">
    <source>
        <dbReference type="SMART" id="SM00831"/>
    </source>
</evidence>
<dbReference type="InterPro" id="IPR023299">
    <property type="entry name" value="ATPase_P-typ_cyto_dom_N"/>
</dbReference>
<dbReference type="KEGG" id="cex:CSE_00300"/>
<evidence type="ECO:0000256" key="8">
    <source>
        <dbReference type="ARBA" id="ARBA00023136"/>
    </source>
</evidence>
<keyword evidence="7 9" id="KW-1133">Transmembrane helix</keyword>